<reference evidence="1 2" key="1">
    <citation type="submission" date="2021-06" db="EMBL/GenBank/DDBJ databases">
        <title>Interrogation of the integrated mobile genetic elements in gut-associated Bacteroides with a consensus prediction approach.</title>
        <authorList>
            <person name="Campbell D.E."/>
            <person name="Leigh J.R."/>
            <person name="Kim T."/>
            <person name="England W."/>
            <person name="Whitaker R.J."/>
            <person name="Degnan P.H."/>
        </authorList>
    </citation>
    <scope>NUCLEOTIDE SEQUENCE [LARGE SCALE GENOMIC DNA]</scope>
    <source>
        <strain evidence="1 2">WAL8669</strain>
    </source>
</reference>
<proteinExistence type="predicted"/>
<evidence type="ECO:0000313" key="1">
    <source>
        <dbReference type="EMBL" id="UYU68862.1"/>
    </source>
</evidence>
<protein>
    <submittedName>
        <fullName evidence="1">6-bladed beta-propeller</fullName>
    </submittedName>
</protein>
<dbReference type="RefSeq" id="WP_117980057.1">
    <property type="nucleotide sequence ID" value="NZ_CP083680.1"/>
</dbReference>
<dbReference type="Proteomes" id="UP001156218">
    <property type="component" value="Chromosome"/>
</dbReference>
<dbReference type="Pfam" id="PF17170">
    <property type="entry name" value="DUF5128"/>
    <property type="match status" value="1"/>
</dbReference>
<organism evidence="1 2">
    <name type="scientific">Bacteroides thetaiotaomicron</name>
    <dbReference type="NCBI Taxonomy" id="818"/>
    <lineage>
        <taxon>Bacteria</taxon>
        <taxon>Pseudomonadati</taxon>
        <taxon>Bacteroidota</taxon>
        <taxon>Bacteroidia</taxon>
        <taxon>Bacteroidales</taxon>
        <taxon>Bacteroidaceae</taxon>
        <taxon>Bacteroides</taxon>
    </lineage>
</organism>
<sequence length="381" mass="44064">MVKFVCIILFFFYSVIIVSCKPLNEISSETIRNLNPTEEPLQESIDYDKVKIIKLETSLSCLIGNINRIEMNDSLIFVSEHDKLYTFTLNGKFVAKIGNKGEGPDEYMVLSSFYIDDEKQQVTIIDEFKNALINYDFTGKYVSTVSVPKKTFEGCNYALLTMDNKLLANKMMGGRNKEVYFLFDLKKKEISGRFFSYNPITIGNYMCTFSWHPMSRVDKDIDIIMPLCDTIYTYSAESSVFQPRYIVETPQKMASKDQIRKHTPSYNEDLYKLAERGFFTGFTSIFETDTKVLLETQGVVWSYFLFDKLSKTGHYYLGSWGKEDTILPFYTTIYAYKNAFVGYVSAETLLSLTNIQDDNIRESIKDLKEDDNPCLVLYELK</sequence>
<dbReference type="EMBL" id="CP083680">
    <property type="protein sequence ID" value="UYU68862.1"/>
    <property type="molecule type" value="Genomic_DNA"/>
</dbReference>
<dbReference type="PROSITE" id="PS51257">
    <property type="entry name" value="PROKAR_LIPOPROTEIN"/>
    <property type="match status" value="1"/>
</dbReference>
<evidence type="ECO:0000313" key="2">
    <source>
        <dbReference type="Proteomes" id="UP001156218"/>
    </source>
</evidence>
<name>A0ABD7U8R0_BACT4</name>
<accession>A0ABD7U8R0</accession>
<gene>
    <name evidence="1" type="ORF">KQP68_11570</name>
</gene>
<dbReference type="AlphaFoldDB" id="A0ABD7U8R0"/>